<feature type="compositionally biased region" description="Low complexity" evidence="2">
    <location>
        <begin position="960"/>
        <end position="979"/>
    </location>
</feature>
<accession>A0A371IRF6</accession>
<dbReference type="GO" id="GO:0004181">
    <property type="term" value="F:metallocarboxypeptidase activity"/>
    <property type="evidence" value="ECO:0007669"/>
    <property type="project" value="InterPro"/>
</dbReference>
<feature type="signal peptide" evidence="3">
    <location>
        <begin position="1"/>
        <end position="24"/>
    </location>
</feature>
<dbReference type="SUPFAM" id="SSF53187">
    <property type="entry name" value="Zn-dependent exopeptidases"/>
    <property type="match status" value="1"/>
</dbReference>
<dbReference type="CDD" id="cd06244">
    <property type="entry name" value="M14-like"/>
    <property type="match status" value="1"/>
</dbReference>
<keyword evidence="3" id="KW-0732">Signal</keyword>
<evidence type="ECO:0000313" key="5">
    <source>
        <dbReference type="EMBL" id="RDY23059.1"/>
    </source>
</evidence>
<dbReference type="GO" id="GO:0006508">
    <property type="term" value="P:proteolysis"/>
    <property type="evidence" value="ECO:0007669"/>
    <property type="project" value="InterPro"/>
</dbReference>
<evidence type="ECO:0000256" key="1">
    <source>
        <dbReference type="PROSITE-ProRule" id="PRU01379"/>
    </source>
</evidence>
<reference evidence="5 6" key="1">
    <citation type="journal article" date="2017" name="Genome Announc.">
        <title>Draft Genome Sequence of Romboutsia maritimum sp. nov. Strain CCRI-22766(T), Isolated from Coastal Estuarine Mud.</title>
        <authorList>
            <person name="Maheux A.F."/>
            <person name="Boudreau D.K."/>
            <person name="Berube E."/>
            <person name="Boissinot M."/>
            <person name="Raymond F."/>
            <person name="Brodeur S."/>
            <person name="Corbeil J."/>
            <person name="Brightwell G."/>
            <person name="Broda D."/>
            <person name="Omar R.F."/>
            <person name="Bergeron M.G."/>
        </authorList>
    </citation>
    <scope>NUCLEOTIDE SEQUENCE [LARGE SCALE GENOMIC DNA]</scope>
    <source>
        <strain evidence="5 6">CCRI-22766</strain>
    </source>
</reference>
<dbReference type="Pfam" id="PF00246">
    <property type="entry name" value="Peptidase_M14"/>
    <property type="match status" value="1"/>
</dbReference>
<keyword evidence="6" id="KW-1185">Reference proteome</keyword>
<dbReference type="Proteomes" id="UP000243494">
    <property type="component" value="Unassembled WGS sequence"/>
</dbReference>
<sequence length="1285" mass="144453">MSLKKNKRKMIITSVMSSALVVSATPVQLFAEEQKSTDVQVNSEEIKSVEETQEVKEPQESIVPISQEVEDDKQVESKLKVSKSTLSMTAEDTIEIEATFDHEVNKDDLKITLGDKSLDEWKTYVIDDKDYTGEPFIKIDDTIGECGFKIENKDGKSTVKATLKAGLLYGKEDLSDRKIRVKFPEKLGKYVLKLSDKKSSFETTMKLNVYDSYRTYNELKPEIDRIFKENKNKIHLSYESIGKSIEGRDLHFVTVAKDKKSVDEYLKMVPTMLENPKSLQEKIKNNQMGDYKVPIFINNIHPDESPGIDAQLDFLEKLTTQKQITYKTTDESNKEIEKTLDVEELLDHVIFLMDITENPDGRYYNTRPNALGFDVNRDNAYQTQRESQSLTAQIAKWNPISFLDLHGFVEKFLIEPCSPPHDPNYEYDLIAKNVSAEAHAMGKAAIANSKYKSYQIPYEDQDEFKYGGWDDAAPAYTATYALHHGALSHTIEMPQLNQESNDAVVHAILGASSFVLENKDKLFNDQLEYFRRGVEGIDDRNIDKFLVNGELKQVGRPRGQNENFFPEYYVLPINEELQKNKAQVYDTVEYLIRNGVKVSQLKSNTNVDGKTYAKGSYVIDMHQAKRGYANAILYQGSDESTFSQMYSEIVLNFPDVRGFNEYEIRKANEFKDQLTDVKSVKRDGTEVGSYREYVIKNTNNDAIKAVNKLLKDNKKVQVLTKANKDYEEGDFLVSANDLKSVSRDYSLKIVPLKEAVNAKKLETPKVYVKGTYSDFILKQLGFNIVNNINESDIVVDESWEDINPKDIKDGIDYLGIGYGALQNVGTNLIEGLKLGIQESNKWCMYEGLLKAEYDKEDINTSGYDDEQYIYTAEGSWIESVPKGVKTIATVSNKDDYYVSGWWPENKVVKGKAMGVTKEIGDTNVTLYANTITNKAHTQASYRLLSNPIYNSIESKEEIIKPSSKPSGGSSSSHSSSSSSKELKVISLEGSDRYDTAIKLSKSKFDKSDTVILSNSKSLADGLTVSPLATYKKAPILLTDGVNLSKQTKEEIARLDAKNVIVIGGNEVIKDSVINQLKSEGISKIERLGGQDRYETSLQIAKYIDENCYKVKDIVVSGGEGQADALSISSVAGKQKMPIILVEKNKVTDKTYEWLESKNLQNAYVMGGLNVVGEKAFNDINKITSKDIKDNRIGGQDRYETNAKVIEKFYEKDLDKVYVTKGRELIDALTAGPVASLDEAPVVITDKELSSQQTKALENKEANTLVRVGGGIVQKVIDSLKSCLNK</sequence>
<evidence type="ECO:0000313" key="6">
    <source>
        <dbReference type="Proteomes" id="UP000243494"/>
    </source>
</evidence>
<feature type="active site" description="Proton donor/acceptor" evidence="1">
    <location>
        <position position="492"/>
    </location>
</feature>
<comment type="caution">
    <text evidence="5">The sequence shown here is derived from an EMBL/GenBank/DDBJ whole genome shotgun (WGS) entry which is preliminary data.</text>
</comment>
<dbReference type="EMBL" id="NOJZ02000020">
    <property type="protein sequence ID" value="RDY23059.1"/>
    <property type="molecule type" value="Genomic_DNA"/>
</dbReference>
<dbReference type="SMART" id="SM00631">
    <property type="entry name" value="Zn_pept"/>
    <property type="match status" value="1"/>
</dbReference>
<name>A0A371IRF6_9FIRM</name>
<dbReference type="PANTHER" id="PTHR30032:SF8">
    <property type="entry name" value="GERMINATION-SPECIFIC N-ACETYLMURAMOYL-L-ALANINE AMIDASE"/>
    <property type="match status" value="1"/>
</dbReference>
<dbReference type="InterPro" id="IPR051922">
    <property type="entry name" value="Bact_Sporulation_Assoc"/>
</dbReference>
<protein>
    <recommendedName>
        <fullName evidence="4">Peptidase M14 domain-containing protein</fullName>
    </recommendedName>
</protein>
<dbReference type="RefSeq" id="WP_095406819.1">
    <property type="nucleotide sequence ID" value="NZ_NOJZ02000020.1"/>
</dbReference>
<dbReference type="PANTHER" id="PTHR30032">
    <property type="entry name" value="N-ACETYLMURAMOYL-L-ALANINE AMIDASE-RELATED"/>
    <property type="match status" value="1"/>
</dbReference>
<feature type="domain" description="Peptidase M14" evidence="4">
    <location>
        <begin position="212"/>
        <end position="512"/>
    </location>
</feature>
<dbReference type="OrthoDB" id="9758209at2"/>
<evidence type="ECO:0000256" key="2">
    <source>
        <dbReference type="SAM" id="MobiDB-lite"/>
    </source>
</evidence>
<dbReference type="Gene3D" id="3.40.50.12090">
    <property type="match status" value="2"/>
</dbReference>
<feature type="region of interest" description="Disordered" evidence="2">
    <location>
        <begin position="959"/>
        <end position="981"/>
    </location>
</feature>
<evidence type="ECO:0000259" key="4">
    <source>
        <dbReference type="PROSITE" id="PS52035"/>
    </source>
</evidence>
<organism evidence="5 6">
    <name type="scientific">Romboutsia maritimum</name>
    <dbReference type="NCBI Taxonomy" id="2020948"/>
    <lineage>
        <taxon>Bacteria</taxon>
        <taxon>Bacillati</taxon>
        <taxon>Bacillota</taxon>
        <taxon>Clostridia</taxon>
        <taxon>Peptostreptococcales</taxon>
        <taxon>Peptostreptococcaceae</taxon>
        <taxon>Romboutsia</taxon>
    </lineage>
</organism>
<dbReference type="InterPro" id="IPR000834">
    <property type="entry name" value="Peptidase_M14"/>
</dbReference>
<gene>
    <name evidence="5" type="ORF">CHF27_010280</name>
</gene>
<dbReference type="Pfam" id="PF04122">
    <property type="entry name" value="CW_binding_2"/>
    <property type="match status" value="3"/>
</dbReference>
<comment type="similarity">
    <text evidence="1">Belongs to the peptidase M14 family.</text>
</comment>
<evidence type="ECO:0000256" key="3">
    <source>
        <dbReference type="SAM" id="SignalP"/>
    </source>
</evidence>
<dbReference type="InterPro" id="IPR007253">
    <property type="entry name" value="Cell_wall-bd_2"/>
</dbReference>
<proteinExistence type="inferred from homology"/>
<feature type="chain" id="PRO_5039642091" description="Peptidase M14 domain-containing protein" evidence="3">
    <location>
        <begin position="25"/>
        <end position="1285"/>
    </location>
</feature>
<dbReference type="GO" id="GO:0008270">
    <property type="term" value="F:zinc ion binding"/>
    <property type="evidence" value="ECO:0007669"/>
    <property type="project" value="InterPro"/>
</dbReference>
<dbReference type="PROSITE" id="PS52035">
    <property type="entry name" value="PEPTIDASE_M14"/>
    <property type="match status" value="1"/>
</dbReference>
<dbReference type="Gene3D" id="3.40.630.10">
    <property type="entry name" value="Zn peptidases"/>
    <property type="match status" value="1"/>
</dbReference>